<dbReference type="KEGG" id="goy:GLS_c00520"/>
<dbReference type="CDD" id="cd06257">
    <property type="entry name" value="DnaJ"/>
    <property type="match status" value="1"/>
</dbReference>
<dbReference type="SUPFAM" id="SSF46565">
    <property type="entry name" value="Chaperone J-domain"/>
    <property type="match status" value="1"/>
</dbReference>
<dbReference type="PANTHER" id="PTHR44145">
    <property type="entry name" value="DNAJ HOMOLOG SUBFAMILY A MEMBER 3, MITOCHONDRIAL"/>
    <property type="match status" value="1"/>
</dbReference>
<dbReference type="HOGENOM" id="CLU_096103_0_0_5"/>
<evidence type="ECO:0000256" key="1">
    <source>
        <dbReference type="ARBA" id="ARBA00023186"/>
    </source>
</evidence>
<name>A0A067Z329_GLUOY</name>
<dbReference type="InterPro" id="IPR036869">
    <property type="entry name" value="J_dom_sf"/>
</dbReference>
<keyword evidence="1" id="KW-0143">Chaperone</keyword>
<protein>
    <submittedName>
        <fullName evidence="4">DnaJ family protein</fullName>
    </submittedName>
</protein>
<dbReference type="RefSeq" id="WP_041110444.1">
    <property type="nucleotide sequence ID" value="NZ_CP004373.1"/>
</dbReference>
<evidence type="ECO:0000256" key="2">
    <source>
        <dbReference type="SAM" id="MobiDB-lite"/>
    </source>
</evidence>
<dbReference type="PROSITE" id="PS50076">
    <property type="entry name" value="DNAJ_2"/>
    <property type="match status" value="1"/>
</dbReference>
<dbReference type="EMBL" id="CP004373">
    <property type="protein sequence ID" value="AHK69985.1"/>
    <property type="molecule type" value="Genomic_DNA"/>
</dbReference>
<organism evidence="4 5">
    <name type="scientific">Gluconobacter oxydans DSM 3504</name>
    <dbReference type="NCBI Taxonomy" id="1288313"/>
    <lineage>
        <taxon>Bacteria</taxon>
        <taxon>Pseudomonadati</taxon>
        <taxon>Pseudomonadota</taxon>
        <taxon>Alphaproteobacteria</taxon>
        <taxon>Acetobacterales</taxon>
        <taxon>Acetobacteraceae</taxon>
        <taxon>Gluconobacter</taxon>
    </lineage>
</organism>
<evidence type="ECO:0000313" key="4">
    <source>
        <dbReference type="EMBL" id="AHK69985.1"/>
    </source>
</evidence>
<proteinExistence type="predicted"/>
<dbReference type="PRINTS" id="PR00625">
    <property type="entry name" value="JDOMAIN"/>
</dbReference>
<feature type="domain" description="J" evidence="3">
    <location>
        <begin position="142"/>
        <end position="205"/>
    </location>
</feature>
<accession>A0A067Z329</accession>
<feature type="region of interest" description="Disordered" evidence="2">
    <location>
        <begin position="1"/>
        <end position="29"/>
    </location>
</feature>
<dbReference type="GeneID" id="56904301"/>
<dbReference type="AlphaFoldDB" id="A0A067Z329"/>
<evidence type="ECO:0000313" key="5">
    <source>
        <dbReference type="Proteomes" id="UP000031656"/>
    </source>
</evidence>
<reference evidence="4 5" key="1">
    <citation type="journal article" date="2015" name="Appl. Microbiol. Biotechnol.">
        <title>The consequence of an additional NADH dehydrogenase paralog on the growth of Gluconobacter oxydans DSM3504.</title>
        <authorList>
            <person name="Kostner D."/>
            <person name="Luchterhand B."/>
            <person name="Junker A."/>
            <person name="Volland S."/>
            <person name="Daniel R."/>
            <person name="Buchs J."/>
            <person name="Liebl W."/>
            <person name="Ehrenreich A."/>
        </authorList>
    </citation>
    <scope>NUCLEOTIDE SEQUENCE [LARGE SCALE GENOMIC DNA]</scope>
    <source>
        <strain evidence="4">DSM 3504</strain>
    </source>
</reference>
<dbReference type="PANTHER" id="PTHR44145:SF3">
    <property type="entry name" value="DNAJ HOMOLOG SUBFAMILY A MEMBER 3, MITOCHONDRIAL"/>
    <property type="match status" value="1"/>
</dbReference>
<evidence type="ECO:0000259" key="3">
    <source>
        <dbReference type="PROSITE" id="PS50076"/>
    </source>
</evidence>
<sequence length="206" mass="23516">MQRKSTRHRAFDPDPDAPEQVCDHPGCNEPAGYRAPRGRDALRSYFWFCLEHVREYNSRWDFYRGMTPGQIEAHLRADVSWQRPSWKLGTGTANKAEFNEDDILDPLDILGATRHSRAERAKDAARQRASAQAAGIPEPLRQPLATLDLTWPVSFDDVKTRYRALARQHHPDANIGDAKSEERFKAIGSAYAVLKVHFTRQDDFVS</sequence>
<dbReference type="InterPro" id="IPR051938">
    <property type="entry name" value="Apopto_cytoskel_mod"/>
</dbReference>
<dbReference type="Gene3D" id="1.10.287.110">
    <property type="entry name" value="DnaJ domain"/>
    <property type="match status" value="1"/>
</dbReference>
<gene>
    <name evidence="4" type="ORF">GLS_c00520</name>
</gene>
<dbReference type="SMART" id="SM00271">
    <property type="entry name" value="DnaJ"/>
    <property type="match status" value="1"/>
</dbReference>
<dbReference type="Pfam" id="PF00226">
    <property type="entry name" value="DnaJ"/>
    <property type="match status" value="1"/>
</dbReference>
<dbReference type="Proteomes" id="UP000031656">
    <property type="component" value="Chromosome"/>
</dbReference>
<dbReference type="InterPro" id="IPR001623">
    <property type="entry name" value="DnaJ_domain"/>
</dbReference>